<dbReference type="STRING" id="1193682.BJP25_27950"/>
<feature type="transmembrane region" description="Helical" evidence="1">
    <location>
        <begin position="256"/>
        <end position="275"/>
    </location>
</feature>
<keyword evidence="1" id="KW-0812">Transmembrane</keyword>
<feature type="transmembrane region" description="Helical" evidence="1">
    <location>
        <begin position="195"/>
        <end position="213"/>
    </location>
</feature>
<dbReference type="AlphaFoldDB" id="A0A1Q9LGE3"/>
<dbReference type="Proteomes" id="UP000186040">
    <property type="component" value="Unassembled WGS sequence"/>
</dbReference>
<dbReference type="EMBL" id="MKQR01000026">
    <property type="protein sequence ID" value="OLR91117.1"/>
    <property type="molecule type" value="Genomic_DNA"/>
</dbReference>
<name>A0A1Q9LGE3_9PSEU</name>
<proteinExistence type="predicted"/>
<keyword evidence="3" id="KW-1185">Reference proteome</keyword>
<keyword evidence="1" id="KW-1133">Transmembrane helix</keyword>
<feature type="transmembrane region" description="Helical" evidence="1">
    <location>
        <begin position="225"/>
        <end position="244"/>
    </location>
</feature>
<reference evidence="2 3" key="1">
    <citation type="submission" date="2016-10" db="EMBL/GenBank/DDBJ databases">
        <title>The Draft Genome Sequence of Actinokineospora bangkokensis 44EHWT reveals the biosynthetic pathway of antifungal compounds Thailandins with unusual extender unit butylmalonyl-CoA.</title>
        <authorList>
            <person name="Greule A."/>
            <person name="Intra B."/>
            <person name="Flemming S."/>
            <person name="Rommel M.G."/>
            <person name="Panbangred W."/>
            <person name="Bechthold A."/>
        </authorList>
    </citation>
    <scope>NUCLEOTIDE SEQUENCE [LARGE SCALE GENOMIC DNA]</scope>
    <source>
        <strain evidence="2 3">44EHW</strain>
    </source>
</reference>
<evidence type="ECO:0000256" key="1">
    <source>
        <dbReference type="SAM" id="Phobius"/>
    </source>
</evidence>
<evidence type="ECO:0000313" key="2">
    <source>
        <dbReference type="EMBL" id="OLR91117.1"/>
    </source>
</evidence>
<gene>
    <name evidence="2" type="ORF">BJP25_27950</name>
</gene>
<sequence length="285" mass="29034">MLWFTASMGVLAAVAAVGLVVDDRLLLGAPVWLKPLKFALSFAAYGLSWAWLLSLHPAPPRGLRRVGLVVIAASAVEMVIITGAAARGVGSHFNVSTPFTATLFGVMGVTVAVLWAGTAYLSLVIGAKRLAPAADLLAIRAGMAISLLGMLVGVLMLVQDPGVPGAAGAHTVGAPDGGPGMPLTGWSTTAGDLRVGHFLGLHALQLLPLLAALTRGLGERARARLVAAGGTGYLGLVLLATWQALRGQPLVRPDALTLGAVVLLVGGVAAVAFTARSTDRELVRA</sequence>
<comment type="caution">
    <text evidence="2">The sequence shown here is derived from an EMBL/GenBank/DDBJ whole genome shotgun (WGS) entry which is preliminary data.</text>
</comment>
<feature type="transmembrane region" description="Helical" evidence="1">
    <location>
        <begin position="137"/>
        <end position="158"/>
    </location>
</feature>
<feature type="transmembrane region" description="Helical" evidence="1">
    <location>
        <begin position="38"/>
        <end position="55"/>
    </location>
</feature>
<feature type="transmembrane region" description="Helical" evidence="1">
    <location>
        <begin position="67"/>
        <end position="89"/>
    </location>
</feature>
<protein>
    <submittedName>
        <fullName evidence="2">Uncharacterized protein</fullName>
    </submittedName>
</protein>
<feature type="transmembrane region" description="Helical" evidence="1">
    <location>
        <begin position="101"/>
        <end position="125"/>
    </location>
</feature>
<accession>A0A1Q9LGE3</accession>
<organism evidence="2 3">
    <name type="scientific">Actinokineospora bangkokensis</name>
    <dbReference type="NCBI Taxonomy" id="1193682"/>
    <lineage>
        <taxon>Bacteria</taxon>
        <taxon>Bacillati</taxon>
        <taxon>Actinomycetota</taxon>
        <taxon>Actinomycetes</taxon>
        <taxon>Pseudonocardiales</taxon>
        <taxon>Pseudonocardiaceae</taxon>
        <taxon>Actinokineospora</taxon>
    </lineage>
</organism>
<keyword evidence="1" id="KW-0472">Membrane</keyword>
<evidence type="ECO:0000313" key="3">
    <source>
        <dbReference type="Proteomes" id="UP000186040"/>
    </source>
</evidence>
<dbReference type="OrthoDB" id="343560at2"/>